<gene>
    <name evidence="1" type="ORF">MJO52_15225</name>
</gene>
<keyword evidence="2" id="KW-1185">Reference proteome</keyword>
<evidence type="ECO:0000313" key="2">
    <source>
        <dbReference type="Proteomes" id="UP001055658"/>
    </source>
</evidence>
<organism evidence="1 2">
    <name type="scientific">Microbulbifer variabilis</name>
    <dbReference type="NCBI Taxonomy" id="266805"/>
    <lineage>
        <taxon>Bacteria</taxon>
        <taxon>Pseudomonadati</taxon>
        <taxon>Pseudomonadota</taxon>
        <taxon>Gammaproteobacteria</taxon>
        <taxon>Cellvibrionales</taxon>
        <taxon>Microbulbiferaceae</taxon>
        <taxon>Microbulbifer</taxon>
    </lineage>
</organism>
<reference evidence="1" key="1">
    <citation type="submission" date="2022-02" db="EMBL/GenBank/DDBJ databases">
        <title>Coral-associated bacteria.</title>
        <authorList>
            <person name="Tang K."/>
            <person name="Wang X."/>
        </authorList>
    </citation>
    <scope>NUCLEOTIDE SEQUENCE</scope>
    <source>
        <strain evidence="1">SCSIO 43006</strain>
    </source>
</reference>
<name>A0ABY4VAK3_9GAMM</name>
<dbReference type="EMBL" id="CP092418">
    <property type="protein sequence ID" value="USD20421.1"/>
    <property type="molecule type" value="Genomic_DNA"/>
</dbReference>
<evidence type="ECO:0000313" key="1">
    <source>
        <dbReference type="EMBL" id="USD20421.1"/>
    </source>
</evidence>
<dbReference type="Proteomes" id="UP001055658">
    <property type="component" value="Chromosome"/>
</dbReference>
<protein>
    <submittedName>
        <fullName evidence="1">Uncharacterized protein</fullName>
    </submittedName>
</protein>
<dbReference type="RefSeq" id="WP_252082759.1">
    <property type="nucleotide sequence ID" value="NZ_CP092418.1"/>
</dbReference>
<accession>A0ABY4VAK3</accession>
<proteinExistence type="predicted"/>
<sequence>MDERNISELRLGIKNKKGEIKSFCQIYPLNNVAGESMKLSLSFVYVEVIT</sequence>